<accession>A0A8J2XMA4</accession>
<dbReference type="EMBL" id="BMFY01000015">
    <property type="protein sequence ID" value="GGA24722.1"/>
    <property type="molecule type" value="Genomic_DNA"/>
</dbReference>
<evidence type="ECO:0000256" key="3">
    <source>
        <dbReference type="SAM" id="MobiDB-lite"/>
    </source>
</evidence>
<comment type="similarity">
    <text evidence="1 2">Belongs to the pirin family.</text>
</comment>
<name>A0A8J2XMA4_9MICO</name>
<dbReference type="InterPro" id="IPR012093">
    <property type="entry name" value="Pirin"/>
</dbReference>
<dbReference type="InterPro" id="IPR011051">
    <property type="entry name" value="RmlC_Cupin_sf"/>
</dbReference>
<dbReference type="InterPro" id="IPR014710">
    <property type="entry name" value="RmlC-like_jellyroll"/>
</dbReference>
<dbReference type="PANTHER" id="PTHR13903">
    <property type="entry name" value="PIRIN-RELATED"/>
    <property type="match status" value="1"/>
</dbReference>
<reference evidence="6" key="2">
    <citation type="submission" date="2020-09" db="EMBL/GenBank/DDBJ databases">
        <authorList>
            <person name="Sun Q."/>
            <person name="Zhou Y."/>
        </authorList>
    </citation>
    <scope>NUCLEOTIDE SEQUENCE</scope>
    <source>
        <strain evidence="6">CGMCC 1.12785</strain>
    </source>
</reference>
<evidence type="ECO:0008006" key="8">
    <source>
        <dbReference type="Google" id="ProtNLM"/>
    </source>
</evidence>
<dbReference type="PANTHER" id="PTHR13903:SF8">
    <property type="entry name" value="PIRIN"/>
    <property type="match status" value="1"/>
</dbReference>
<feature type="domain" description="Pirin N-terminal" evidence="4">
    <location>
        <begin position="39"/>
        <end position="138"/>
    </location>
</feature>
<feature type="region of interest" description="Disordered" evidence="3">
    <location>
        <begin position="297"/>
        <end position="368"/>
    </location>
</feature>
<dbReference type="Pfam" id="PF02678">
    <property type="entry name" value="Pirin"/>
    <property type="match status" value="1"/>
</dbReference>
<dbReference type="InterPro" id="IPR003829">
    <property type="entry name" value="Pirin_N_dom"/>
</dbReference>
<evidence type="ECO:0000256" key="1">
    <source>
        <dbReference type="ARBA" id="ARBA00008416"/>
    </source>
</evidence>
<evidence type="ECO:0000259" key="5">
    <source>
        <dbReference type="Pfam" id="PF05726"/>
    </source>
</evidence>
<dbReference type="Proteomes" id="UP000616114">
    <property type="component" value="Unassembled WGS sequence"/>
</dbReference>
<feature type="domain" description="Pirin C-terminal" evidence="5">
    <location>
        <begin position="190"/>
        <end position="291"/>
    </location>
</feature>
<dbReference type="AlphaFoldDB" id="A0A8J2XMA4"/>
<reference evidence="6" key="1">
    <citation type="journal article" date="2014" name="Int. J. Syst. Evol. Microbiol.">
        <title>Complete genome sequence of Corynebacterium casei LMG S-19264T (=DSM 44701T), isolated from a smear-ripened cheese.</title>
        <authorList>
            <consortium name="US DOE Joint Genome Institute (JGI-PGF)"/>
            <person name="Walter F."/>
            <person name="Albersmeier A."/>
            <person name="Kalinowski J."/>
            <person name="Ruckert C."/>
        </authorList>
    </citation>
    <scope>NUCLEOTIDE SEQUENCE</scope>
    <source>
        <strain evidence="6">CGMCC 1.12785</strain>
    </source>
</reference>
<dbReference type="SUPFAM" id="SSF51182">
    <property type="entry name" value="RmlC-like cupins"/>
    <property type="match status" value="1"/>
</dbReference>
<evidence type="ECO:0000256" key="2">
    <source>
        <dbReference type="RuleBase" id="RU003457"/>
    </source>
</evidence>
<dbReference type="InterPro" id="IPR008778">
    <property type="entry name" value="Pirin_C_dom"/>
</dbReference>
<dbReference type="CDD" id="cd02247">
    <property type="entry name" value="cupin_pirin_C"/>
    <property type="match status" value="1"/>
</dbReference>
<comment type="caution">
    <text evidence="6">The sequence shown here is derived from an EMBL/GenBank/DDBJ whole genome shotgun (WGS) entry which is preliminary data.</text>
</comment>
<dbReference type="Gene3D" id="2.60.120.10">
    <property type="entry name" value="Jelly Rolls"/>
    <property type="match status" value="2"/>
</dbReference>
<dbReference type="RefSeq" id="WP_229745207.1">
    <property type="nucleotide sequence ID" value="NZ_BMFY01000015.1"/>
</dbReference>
<proteinExistence type="inferred from homology"/>
<sequence>MTNPEARPAEVECAPASCAESIEVLTPRDVPLGGPRAMTVRRTLPQRQRSLIGPWCFIDHFGPDDVAATGGMQVPRHPHTGLATVTLLVEGNIEHIDSTGFANVVRPGEVNLMIAGRGISHSEFSADGTRTLHGVQLWYALPDALRHGMPQSQHFIAEPVGVPGGTVLTYLGSFAGRAAPIDTRVPALAAEVRIDAGAELALDLDPEYEHGLLLDSGTLELSAADAVRQLGRDELGYLPAGPSRLLLRAGDAPARAILIGGRPFGERIVMWWNFIGRSHEEIVAYRRAWQSEIGKDDAGAGAATGSGGDDGKAPPAQGSGAAAGGEDAGGVSAVEDAGSGRRFGTFPPGTPAPLPAPVLPEVRLRPRD</sequence>
<organism evidence="6 7">
    <name type="scientific">Sediminivirga luteola</name>
    <dbReference type="NCBI Taxonomy" id="1774748"/>
    <lineage>
        <taxon>Bacteria</taxon>
        <taxon>Bacillati</taxon>
        <taxon>Actinomycetota</taxon>
        <taxon>Actinomycetes</taxon>
        <taxon>Micrococcales</taxon>
        <taxon>Brevibacteriaceae</taxon>
        <taxon>Sediminivirga</taxon>
    </lineage>
</organism>
<protein>
    <recommendedName>
        <fullName evidence="8">Pirin</fullName>
    </recommendedName>
</protein>
<gene>
    <name evidence="6" type="ORF">GCM10011333_29700</name>
</gene>
<feature type="compositionally biased region" description="Pro residues" evidence="3">
    <location>
        <begin position="348"/>
        <end position="358"/>
    </location>
</feature>
<dbReference type="CDD" id="cd02909">
    <property type="entry name" value="cupin_pirin_N"/>
    <property type="match status" value="1"/>
</dbReference>
<evidence type="ECO:0000259" key="4">
    <source>
        <dbReference type="Pfam" id="PF02678"/>
    </source>
</evidence>
<evidence type="ECO:0000313" key="7">
    <source>
        <dbReference type="Proteomes" id="UP000616114"/>
    </source>
</evidence>
<keyword evidence="7" id="KW-1185">Reference proteome</keyword>
<evidence type="ECO:0000313" key="6">
    <source>
        <dbReference type="EMBL" id="GGA24722.1"/>
    </source>
</evidence>
<dbReference type="Pfam" id="PF05726">
    <property type="entry name" value="Pirin_C"/>
    <property type="match status" value="1"/>
</dbReference>